<name>A0A0A1F8Q7_9BURK</name>
<organism evidence="7 8">
    <name type="scientific">Collimonas arenae</name>
    <dbReference type="NCBI Taxonomy" id="279058"/>
    <lineage>
        <taxon>Bacteria</taxon>
        <taxon>Pseudomonadati</taxon>
        <taxon>Pseudomonadota</taxon>
        <taxon>Betaproteobacteria</taxon>
        <taxon>Burkholderiales</taxon>
        <taxon>Oxalobacteraceae</taxon>
        <taxon>Collimonas</taxon>
    </lineage>
</organism>
<dbReference type="SUPFAM" id="SSF69287">
    <property type="entry name" value="Urease metallochaperone UreE, N-terminal domain"/>
    <property type="match status" value="1"/>
</dbReference>
<dbReference type="GO" id="GO:0019627">
    <property type="term" value="P:urea metabolic process"/>
    <property type="evidence" value="ECO:0007669"/>
    <property type="project" value="InterPro"/>
</dbReference>
<dbReference type="STRING" id="279058.LT85_1733"/>
<dbReference type="RefSeq" id="WP_038487505.1">
    <property type="nucleotide sequence ID" value="NZ_CP009962.1"/>
</dbReference>
<dbReference type="Proteomes" id="UP000030302">
    <property type="component" value="Chromosome"/>
</dbReference>
<evidence type="ECO:0000256" key="2">
    <source>
        <dbReference type="ARBA" id="ARBA00022490"/>
    </source>
</evidence>
<dbReference type="KEGG" id="care:LT85_1733"/>
<keyword evidence="3 5" id="KW-0533">Nickel</keyword>
<dbReference type="GO" id="GO:0006457">
    <property type="term" value="P:protein folding"/>
    <property type="evidence" value="ECO:0007669"/>
    <property type="project" value="InterPro"/>
</dbReference>
<reference evidence="8" key="1">
    <citation type="journal article" date="2014" name="Soil Biol. Biochem.">
        <title>Structure and function of bacterial communities in ageing soils: Insights from the Mendocino ecological staircase.</title>
        <authorList>
            <person name="Uroz S."/>
            <person name="Tech J.J."/>
            <person name="Sawaya N.A."/>
            <person name="Frey-Klett P."/>
            <person name="Leveau J.H.J."/>
        </authorList>
    </citation>
    <scope>NUCLEOTIDE SEQUENCE [LARGE SCALE GENOMIC DNA]</scope>
    <source>
        <strain evidence="8">Cal35</strain>
    </source>
</reference>
<dbReference type="Gene3D" id="2.60.260.20">
    <property type="entry name" value="Urease metallochaperone UreE, N-terminal domain"/>
    <property type="match status" value="1"/>
</dbReference>
<keyword evidence="2 5" id="KW-0963">Cytoplasm</keyword>
<evidence type="ECO:0000256" key="4">
    <source>
        <dbReference type="ARBA" id="ARBA00023186"/>
    </source>
</evidence>
<dbReference type="InterPro" id="IPR012406">
    <property type="entry name" value="UreE"/>
</dbReference>
<dbReference type="GO" id="GO:0016151">
    <property type="term" value="F:nickel cation binding"/>
    <property type="evidence" value="ECO:0007669"/>
    <property type="project" value="UniProtKB-UniRule"/>
</dbReference>
<dbReference type="GO" id="GO:0005737">
    <property type="term" value="C:cytoplasm"/>
    <property type="evidence" value="ECO:0007669"/>
    <property type="project" value="UniProtKB-SubCell"/>
</dbReference>
<accession>A0A0A1F8Q7</accession>
<protein>
    <recommendedName>
        <fullName evidence="5">Urease accessory protein UreE</fullName>
    </recommendedName>
</protein>
<proteinExistence type="inferred from homology"/>
<dbReference type="Pfam" id="PF05194">
    <property type="entry name" value="UreE_C"/>
    <property type="match status" value="1"/>
</dbReference>
<dbReference type="AlphaFoldDB" id="A0A0A1F8Q7"/>
<dbReference type="EMBL" id="CP009962">
    <property type="protein sequence ID" value="AIY40891.1"/>
    <property type="molecule type" value="Genomic_DNA"/>
</dbReference>
<dbReference type="SUPFAM" id="SSF69737">
    <property type="entry name" value="Urease metallochaperone UreE, C-terminal domain"/>
    <property type="match status" value="1"/>
</dbReference>
<dbReference type="HAMAP" id="MF_00822">
    <property type="entry name" value="UreE"/>
    <property type="match status" value="1"/>
</dbReference>
<dbReference type="InterPro" id="IPR036118">
    <property type="entry name" value="UreE_N_sf"/>
</dbReference>
<evidence type="ECO:0000256" key="1">
    <source>
        <dbReference type="ARBA" id="ARBA00004496"/>
    </source>
</evidence>
<comment type="subcellular location">
    <subcellularLocation>
        <location evidence="1 5">Cytoplasm</location>
    </subcellularLocation>
</comment>
<dbReference type="Pfam" id="PF02814">
    <property type="entry name" value="UreE_N"/>
    <property type="match status" value="1"/>
</dbReference>
<evidence type="ECO:0000259" key="6">
    <source>
        <dbReference type="SMART" id="SM00988"/>
    </source>
</evidence>
<feature type="domain" description="UreE urease accessory N-terminal" evidence="6">
    <location>
        <begin position="1"/>
        <end position="68"/>
    </location>
</feature>
<dbReference type="NCBIfam" id="NF009751">
    <property type="entry name" value="PRK13261.1-1"/>
    <property type="match status" value="1"/>
</dbReference>
<dbReference type="OrthoDB" id="5421304at2"/>
<keyword evidence="8" id="KW-1185">Reference proteome</keyword>
<evidence type="ECO:0000256" key="3">
    <source>
        <dbReference type="ARBA" id="ARBA00022596"/>
    </source>
</evidence>
<dbReference type="SMART" id="SM00988">
    <property type="entry name" value="UreE_N"/>
    <property type="match status" value="1"/>
</dbReference>
<comment type="similarity">
    <text evidence="5">Belongs to the UreE family.</text>
</comment>
<dbReference type="HOGENOM" id="CLU_093757_2_0_4"/>
<evidence type="ECO:0000256" key="5">
    <source>
        <dbReference type="HAMAP-Rule" id="MF_00822"/>
    </source>
</evidence>
<dbReference type="Gene3D" id="3.30.70.790">
    <property type="entry name" value="UreE, C-terminal domain"/>
    <property type="match status" value="1"/>
</dbReference>
<dbReference type="GO" id="GO:0065003">
    <property type="term" value="P:protein-containing complex assembly"/>
    <property type="evidence" value="ECO:0007669"/>
    <property type="project" value="InterPro"/>
</dbReference>
<dbReference type="GO" id="GO:0051082">
    <property type="term" value="F:unfolded protein binding"/>
    <property type="evidence" value="ECO:0007669"/>
    <property type="project" value="UniProtKB-UniRule"/>
</dbReference>
<keyword evidence="4 5" id="KW-0143">Chaperone</keyword>
<evidence type="ECO:0000313" key="7">
    <source>
        <dbReference type="EMBL" id="AIY40891.1"/>
    </source>
</evidence>
<sequence length="172" mass="18917">MLILNTKVEHADLVEGELILPYDLREKSRLRANLSNGEEVGVFTVRGTVLRHGDLLKGTDDAGRQRVVKILAAAEVTYRVECQSQHALLRCAFHLGNRHTQAHVGDGFLRIRKDPVLKEMLEGLNANVTEELAAFEPESGAYGGGHHHHGDGLLAPVPLRQKIHRPGDETGS</sequence>
<dbReference type="InterPro" id="IPR007864">
    <property type="entry name" value="UreE_C_dom"/>
</dbReference>
<evidence type="ECO:0000313" key="8">
    <source>
        <dbReference type="Proteomes" id="UP000030302"/>
    </source>
</evidence>
<comment type="function">
    <text evidence="5">Involved in urease metallocenter assembly. Binds nickel. Probably functions as a nickel donor during metallocenter assembly.</text>
</comment>
<dbReference type="InterPro" id="IPR004029">
    <property type="entry name" value="UreE_N"/>
</dbReference>
<gene>
    <name evidence="5 7" type="primary">ureE</name>
    <name evidence="7" type="ORF">LT85_1733</name>
</gene>